<feature type="region of interest" description="Disordered" evidence="1">
    <location>
        <begin position="132"/>
        <end position="217"/>
    </location>
</feature>
<dbReference type="OrthoDB" id="9124256at2"/>
<evidence type="ECO:0000313" key="3">
    <source>
        <dbReference type="Proteomes" id="UP000027439"/>
    </source>
</evidence>
<dbReference type="EMBL" id="JFHE01000031">
    <property type="protein sequence ID" value="KDR29350.1"/>
    <property type="molecule type" value="Genomic_DNA"/>
</dbReference>
<dbReference type="eggNOG" id="ENOG502ZP8G">
    <property type="taxonomic scope" value="Bacteria"/>
</dbReference>
<dbReference type="RefSeq" id="WP_035968683.1">
    <property type="nucleotide sequence ID" value="NZ_BMEG01000014.1"/>
</dbReference>
<comment type="caution">
    <text evidence="2">The sequence shown here is derived from an EMBL/GenBank/DDBJ whole genome shotgun (WGS) entry which is preliminary data.</text>
</comment>
<feature type="region of interest" description="Disordered" evidence="1">
    <location>
        <begin position="1"/>
        <end position="45"/>
    </location>
</feature>
<dbReference type="Proteomes" id="UP000027439">
    <property type="component" value="Unassembled WGS sequence"/>
</dbReference>
<dbReference type="AlphaFoldDB" id="A0A069NLP2"/>
<protein>
    <submittedName>
        <fullName evidence="2">Uncharacterized protein</fullName>
    </submittedName>
</protein>
<evidence type="ECO:0000256" key="1">
    <source>
        <dbReference type="SAM" id="MobiDB-lite"/>
    </source>
</evidence>
<feature type="compositionally biased region" description="Polar residues" evidence="1">
    <location>
        <begin position="329"/>
        <end position="342"/>
    </location>
</feature>
<organism evidence="2 3">
    <name type="scientific">Caballeronia grimmiae</name>
    <dbReference type="NCBI Taxonomy" id="1071679"/>
    <lineage>
        <taxon>Bacteria</taxon>
        <taxon>Pseudomonadati</taxon>
        <taxon>Pseudomonadota</taxon>
        <taxon>Betaproteobacteria</taxon>
        <taxon>Burkholderiales</taxon>
        <taxon>Burkholderiaceae</taxon>
        <taxon>Caballeronia</taxon>
    </lineage>
</organism>
<gene>
    <name evidence="2" type="ORF">BG57_18315</name>
</gene>
<name>A0A069NLP2_9BURK</name>
<accession>A0A069NLP2</accession>
<feature type="compositionally biased region" description="Polar residues" evidence="1">
    <location>
        <begin position="145"/>
        <end position="159"/>
    </location>
</feature>
<evidence type="ECO:0000313" key="2">
    <source>
        <dbReference type="EMBL" id="KDR29350.1"/>
    </source>
</evidence>
<reference evidence="2 3" key="1">
    <citation type="submission" date="2014-03" db="EMBL/GenBank/DDBJ databases">
        <title>Draft Genome Sequences of Four Burkholderia Strains.</title>
        <authorList>
            <person name="Liu X.Y."/>
            <person name="Li C.X."/>
            <person name="Xu J.H."/>
        </authorList>
    </citation>
    <scope>NUCLEOTIDE SEQUENCE [LARGE SCALE GENOMIC DNA]</scope>
    <source>
        <strain evidence="2 3">R27</strain>
    </source>
</reference>
<sequence>MSQPRGPNAGYRGKSNNRRQPQHPASSSRPGRVQPPFKASDSAPAQASIIKTRSLKFLVDAVGAENIALGLDSSLTRIAELLRGERFTPETAFHMETALRLPSGFFDQHHPALAPEVIARLKSPLEFVRVDEASDEGDVEEPSLLPNNQNPSLPASSLSEEAKMRSKSSKGAPAATKARSAETPKHAGGRPSIVGGASNHNGPRQATQRERAHSEGAATVEGIRRANLHVLTGRNGSKVKLGAVMGLTGSNMAHRLHGKKRMDDVEAQRFTERLGLPEGWLDTPRLDTDIPESVVLLLAPASRARGHTLALPASPAAPNHDTLDAAAPASQSDVVLSSTLSDAQAAASPTDAQGGQGGVIGREENELNEAVAAPADERFDADESKVADAVARPAESPLAPAAPPRAAAPAISTLQTRLDGLDGIAPIAEALLKTLAGKARTGRLDELKALELLQQAVLL</sequence>
<feature type="region of interest" description="Disordered" evidence="1">
    <location>
        <begin position="311"/>
        <end position="359"/>
    </location>
</feature>
<proteinExistence type="predicted"/>